<keyword evidence="4" id="KW-1185">Reference proteome</keyword>
<dbReference type="GO" id="GO:0009627">
    <property type="term" value="P:systemic acquired resistance"/>
    <property type="evidence" value="ECO:0007669"/>
    <property type="project" value="InterPro"/>
</dbReference>
<dbReference type="CDD" id="cd00010">
    <property type="entry name" value="AAI_LTSS"/>
    <property type="match status" value="1"/>
</dbReference>
<dbReference type="SMART" id="SM00499">
    <property type="entry name" value="AAI"/>
    <property type="match status" value="1"/>
</dbReference>
<dbReference type="Gene3D" id="1.10.110.10">
    <property type="entry name" value="Plant lipid-transfer and hydrophobic proteins"/>
    <property type="match status" value="1"/>
</dbReference>
<dbReference type="HOGENOM" id="CLU_175878_0_0_1"/>
<dbReference type="PANTHER" id="PTHR33122">
    <property type="entry name" value="LIPID BINDING PROTEIN-RELATED"/>
    <property type="match status" value="1"/>
</dbReference>
<dbReference type="EMBL" id="GL377651">
    <property type="protein sequence ID" value="EFJ10923.1"/>
    <property type="molecule type" value="Genomic_DNA"/>
</dbReference>
<dbReference type="KEGG" id="smo:SELMODRAFT_426845"/>
<evidence type="ECO:0000313" key="3">
    <source>
        <dbReference type="EMBL" id="EFJ10923.1"/>
    </source>
</evidence>
<reference evidence="3 4" key="1">
    <citation type="journal article" date="2011" name="Science">
        <title>The Selaginella genome identifies genetic changes associated with the evolution of vascular plants.</title>
        <authorList>
            <person name="Banks J.A."/>
            <person name="Nishiyama T."/>
            <person name="Hasebe M."/>
            <person name="Bowman J.L."/>
            <person name="Gribskov M."/>
            <person name="dePamphilis C."/>
            <person name="Albert V.A."/>
            <person name="Aono N."/>
            <person name="Aoyama T."/>
            <person name="Ambrose B.A."/>
            <person name="Ashton N.W."/>
            <person name="Axtell M.J."/>
            <person name="Barker E."/>
            <person name="Barker M.S."/>
            <person name="Bennetzen J.L."/>
            <person name="Bonawitz N.D."/>
            <person name="Chapple C."/>
            <person name="Cheng C."/>
            <person name="Correa L.G."/>
            <person name="Dacre M."/>
            <person name="DeBarry J."/>
            <person name="Dreyer I."/>
            <person name="Elias M."/>
            <person name="Engstrom E.M."/>
            <person name="Estelle M."/>
            <person name="Feng L."/>
            <person name="Finet C."/>
            <person name="Floyd S.K."/>
            <person name="Frommer W.B."/>
            <person name="Fujita T."/>
            <person name="Gramzow L."/>
            <person name="Gutensohn M."/>
            <person name="Harholt J."/>
            <person name="Hattori M."/>
            <person name="Heyl A."/>
            <person name="Hirai T."/>
            <person name="Hiwatashi Y."/>
            <person name="Ishikawa M."/>
            <person name="Iwata M."/>
            <person name="Karol K.G."/>
            <person name="Koehler B."/>
            <person name="Kolukisaoglu U."/>
            <person name="Kubo M."/>
            <person name="Kurata T."/>
            <person name="Lalonde S."/>
            <person name="Li K."/>
            <person name="Li Y."/>
            <person name="Litt A."/>
            <person name="Lyons E."/>
            <person name="Manning G."/>
            <person name="Maruyama T."/>
            <person name="Michael T.P."/>
            <person name="Mikami K."/>
            <person name="Miyazaki S."/>
            <person name="Morinaga S."/>
            <person name="Murata T."/>
            <person name="Mueller-Roeber B."/>
            <person name="Nelson D.R."/>
            <person name="Obara M."/>
            <person name="Oguri Y."/>
            <person name="Olmstead R.G."/>
            <person name="Onodera N."/>
            <person name="Petersen B.L."/>
            <person name="Pils B."/>
            <person name="Prigge M."/>
            <person name="Rensing S.A."/>
            <person name="Riano-Pachon D.M."/>
            <person name="Roberts A.W."/>
            <person name="Sato Y."/>
            <person name="Scheller H.V."/>
            <person name="Schulz B."/>
            <person name="Schulz C."/>
            <person name="Shakirov E.V."/>
            <person name="Shibagaki N."/>
            <person name="Shinohara N."/>
            <person name="Shippen D.E."/>
            <person name="Soerensen I."/>
            <person name="Sotooka R."/>
            <person name="Sugimoto N."/>
            <person name="Sugita M."/>
            <person name="Sumikawa N."/>
            <person name="Tanurdzic M."/>
            <person name="Theissen G."/>
            <person name="Ulvskov P."/>
            <person name="Wakazuki S."/>
            <person name="Weng J.K."/>
            <person name="Willats W.W."/>
            <person name="Wipf D."/>
            <person name="Wolf P.G."/>
            <person name="Yang L."/>
            <person name="Zimmer A.D."/>
            <person name="Zhu Q."/>
            <person name="Mitros T."/>
            <person name="Hellsten U."/>
            <person name="Loque D."/>
            <person name="Otillar R."/>
            <person name="Salamov A."/>
            <person name="Schmutz J."/>
            <person name="Shapiro H."/>
            <person name="Lindquist E."/>
            <person name="Lucas S."/>
            <person name="Rokhsar D."/>
            <person name="Grigoriev I.V."/>
        </authorList>
    </citation>
    <scope>NUCLEOTIDE SEQUENCE [LARGE SCALE GENOMIC DNA]</scope>
</reference>
<dbReference type="Gramene" id="EFJ10923">
    <property type="protein sequence ID" value="EFJ10923"/>
    <property type="gene ID" value="SELMODRAFT_426845"/>
</dbReference>
<dbReference type="InterPro" id="IPR039265">
    <property type="entry name" value="DIR1-like"/>
</dbReference>
<evidence type="ECO:0000313" key="4">
    <source>
        <dbReference type="Proteomes" id="UP000001514"/>
    </source>
</evidence>
<dbReference type="AlphaFoldDB" id="D8SXP4"/>
<sequence>MAVKIAMLVLASYMLVSMAAAATCSNNYSALLPCAAATRSATATPSGACCKVVEGFKSNPACLCSTIAAAKAAGYSINEHNAESIPTRCKLHGYTSCSKKN</sequence>
<organism evidence="4">
    <name type="scientific">Selaginella moellendorffii</name>
    <name type="common">Spikemoss</name>
    <dbReference type="NCBI Taxonomy" id="88036"/>
    <lineage>
        <taxon>Eukaryota</taxon>
        <taxon>Viridiplantae</taxon>
        <taxon>Streptophyta</taxon>
        <taxon>Embryophyta</taxon>
        <taxon>Tracheophyta</taxon>
        <taxon>Lycopodiopsida</taxon>
        <taxon>Selaginellales</taxon>
        <taxon>Selaginellaceae</taxon>
        <taxon>Selaginella</taxon>
    </lineage>
</organism>
<feature type="signal peptide" evidence="1">
    <location>
        <begin position="1"/>
        <end position="21"/>
    </location>
</feature>
<dbReference type="Pfam" id="PF14368">
    <property type="entry name" value="LTP_2"/>
    <property type="match status" value="1"/>
</dbReference>
<keyword evidence="1" id="KW-0732">Signal</keyword>
<dbReference type="GO" id="GO:0005504">
    <property type="term" value="F:fatty acid binding"/>
    <property type="evidence" value="ECO:0007669"/>
    <property type="project" value="InterPro"/>
</dbReference>
<dbReference type="InParanoid" id="D8SXP4"/>
<feature type="chain" id="PRO_5003123117" description="Bifunctional inhibitor/plant lipid transfer protein/seed storage helical domain-containing protein" evidence="1">
    <location>
        <begin position="22"/>
        <end position="101"/>
    </location>
</feature>
<dbReference type="InterPro" id="IPR036312">
    <property type="entry name" value="Bifun_inhib/LTP/seed_sf"/>
</dbReference>
<accession>D8SXP4</accession>
<dbReference type="Proteomes" id="UP000001514">
    <property type="component" value="Unassembled WGS sequence"/>
</dbReference>
<feature type="domain" description="Bifunctional inhibitor/plant lipid transfer protein/seed storage helical" evidence="2">
    <location>
        <begin position="24"/>
        <end position="97"/>
    </location>
</feature>
<evidence type="ECO:0000256" key="1">
    <source>
        <dbReference type="SAM" id="SignalP"/>
    </source>
</evidence>
<gene>
    <name evidence="3" type="ORF">SELMODRAFT_426845</name>
</gene>
<dbReference type="InterPro" id="IPR016140">
    <property type="entry name" value="Bifunc_inhib/LTP/seed_store"/>
</dbReference>
<protein>
    <recommendedName>
        <fullName evidence="2">Bifunctional inhibitor/plant lipid transfer protein/seed storage helical domain-containing protein</fullName>
    </recommendedName>
</protein>
<dbReference type="PANTHER" id="PTHR33122:SF13">
    <property type="entry name" value="BIFUNCTIONAL INHIBITOR_LIPID-TRANSFER PROTEIN_SEED STORAGE 2S ALBUMIN SUPERFAMILY PROTEIN"/>
    <property type="match status" value="1"/>
</dbReference>
<dbReference type="SUPFAM" id="SSF47699">
    <property type="entry name" value="Bifunctional inhibitor/lipid-transfer protein/seed storage 2S albumin"/>
    <property type="match status" value="1"/>
</dbReference>
<proteinExistence type="predicted"/>
<evidence type="ECO:0000259" key="2">
    <source>
        <dbReference type="SMART" id="SM00499"/>
    </source>
</evidence>
<name>D8SXP4_SELML</name>